<reference evidence="5" key="3">
    <citation type="journal article" date="2022" name="Can. J. Microbiol.">
        <title>Characterization and Prevalence of A New Fatal Genotype CyHV-2 in Mainland China.</title>
        <authorList>
            <person name="Li L."/>
            <person name="Luo Y."/>
            <person name="Gao Z."/>
            <person name="Huang J."/>
            <person name="Zheng X."/>
            <person name="Nie H."/>
            <person name="Zhang J."/>
            <person name="Lin L."/>
            <person name="Yuan J."/>
        </authorList>
    </citation>
    <scope>NUCLEOTIDE SEQUENCE [LARGE SCALE GENOMIC DNA]</scope>
</reference>
<dbReference type="EMBL" id="KT387800">
    <property type="protein sequence ID" value="AMB21625.1"/>
    <property type="molecule type" value="Genomic_DNA"/>
</dbReference>
<evidence type="ECO:0000313" key="5">
    <source>
        <dbReference type="Proteomes" id="UP000126788"/>
    </source>
</evidence>
<dbReference type="InterPro" id="IPR013083">
    <property type="entry name" value="Znf_RING/FYVE/PHD"/>
</dbReference>
<gene>
    <name evidence="4" type="ORF">CyHV2_ORF54</name>
</gene>
<reference evidence="4 6" key="2">
    <citation type="submission" date="2015-08" db="EMBL/GenBank/DDBJ databases">
        <authorList>
            <person name="Babu N.S."/>
            <person name="Beckwith C.J."/>
            <person name="Beseler K.G."/>
            <person name="Brison A."/>
            <person name="Carone J.V."/>
            <person name="Caskin T.P."/>
            <person name="Diamond M."/>
            <person name="Durham M.E."/>
            <person name="Foxe J.M."/>
            <person name="Go M."/>
            <person name="Henderson B.A."/>
            <person name="Jones I.B."/>
            <person name="McGettigan J.A."/>
            <person name="Micheletti S.J."/>
            <person name="Nasrallah M.E."/>
            <person name="Ortiz D."/>
            <person name="Piller C.R."/>
            <person name="Privatt S.R."/>
            <person name="Schneider S.L."/>
            <person name="Sharp S."/>
            <person name="Smith T.C."/>
            <person name="Stanton J.D."/>
            <person name="Ullery H.E."/>
            <person name="Wilson R.J."/>
            <person name="Serrano M.G."/>
            <person name="Buck G."/>
            <person name="Lee V."/>
            <person name="Wang Y."/>
            <person name="Carvalho R."/>
            <person name="Voegtly L."/>
            <person name="Shi R."/>
            <person name="Duckworth R."/>
            <person name="Johnson A."/>
            <person name="Loviza R."/>
            <person name="Walstead R."/>
            <person name="Shah Z."/>
            <person name="Kiflezghi M."/>
            <person name="Wade K."/>
            <person name="Ball S.L."/>
            <person name="Bradley K.W."/>
            <person name="Asai D.J."/>
            <person name="Bowman C.A."/>
            <person name="Russell D.A."/>
            <person name="Pope W.H."/>
            <person name="Jacobs-Sera D."/>
            <person name="Hendrix R.W."/>
            <person name="Hatfull G.F."/>
        </authorList>
    </citation>
    <scope>NUCLEOTIDE SEQUENCE [LARGE SCALE GENOMIC DNA]</scope>
    <source>
        <strain evidence="4">SY</strain>
    </source>
</reference>
<keyword evidence="1" id="KW-0862">Zinc</keyword>
<protein>
    <submittedName>
        <fullName evidence="4">ORF54</fullName>
    </submittedName>
</protein>
<dbReference type="Proteomes" id="UP000142765">
    <property type="component" value="Segment"/>
</dbReference>
<evidence type="ECO:0000313" key="3">
    <source>
        <dbReference type="EMBL" id="AKC02003.1"/>
    </source>
</evidence>
<dbReference type="SUPFAM" id="SSF57850">
    <property type="entry name" value="RING/U-box"/>
    <property type="match status" value="1"/>
</dbReference>
<evidence type="ECO:0000313" key="6">
    <source>
        <dbReference type="Proteomes" id="UP000142765"/>
    </source>
</evidence>
<keyword evidence="1" id="KW-0479">Metal-binding</keyword>
<dbReference type="PROSITE" id="PS50089">
    <property type="entry name" value="ZF_RING_2"/>
    <property type="match status" value="1"/>
</dbReference>
<dbReference type="Proteomes" id="UP000126788">
    <property type="component" value="Genome"/>
</dbReference>
<evidence type="ECO:0000259" key="2">
    <source>
        <dbReference type="PROSITE" id="PS50089"/>
    </source>
</evidence>
<dbReference type="Gene3D" id="3.30.40.10">
    <property type="entry name" value="Zinc/RING finger domain, C3HC4 (zinc finger)"/>
    <property type="match status" value="1"/>
</dbReference>
<evidence type="ECO:0000256" key="1">
    <source>
        <dbReference type="PROSITE-ProRule" id="PRU00175"/>
    </source>
</evidence>
<sequence>MPTWPMFRDVVEKPSTATTSDDDDDERAPKKLKLPVNTLLTDYIQRLEDCPRGAHPTTMRLYHHVAQSIAELQQLLVDVCRAGGGGQAVTYAINKDNIPMVKHIIKSIVFAKNPEEKEYEEMMWRARDPPPPLPSVEVVERRETQALAEMEPEFAECFKNMGLDLERAEKAFRICGNIYRAMLELKRRDFKNGDITREAGNAISALEVLSDKLLKNVPAVRDELAPNPVTQTKGATYVQNLENTFKHYNLPFMTQVQHIKPYPEGHYMLHGEQLLINTPRPVTAPTTVHRSVPITAHFNVKAVDVRPQQVPDTIDWRVESDGSLSHELLTQLTNILTKAENRTINNDQSVHQLKKWLEKANLKTLVIKGVGALDGLDHDSLIFLKERLGHRKGSPPTGINVPLGAVKLGVFAKSRATCYFFYPSMLLFVGVSGYDGNAPRHGVTCFRWKGTDLQLAVCESDYTWVSEPQLLAHVYPLYGYSFKAELGAANTFTNASVGKWIGALGCNQIVLYPSPRGTPDVIPDSGDAKAQQASTMKVAYNALLEAANFQWRTSVHSEVATVLGCPICLETGGDVLFACKNGHQLCADCFSKLPTTTPQNTVHCPHCRDVALVNYPTAIRDLSAAICTKYHHIYRLTPQQAKSFKSMVTC</sequence>
<name>A0A0E3X8Z8_CYHV2</name>
<dbReference type="EMBL" id="KM200722">
    <property type="protein sequence ID" value="AKC02003.1"/>
    <property type="molecule type" value="Genomic_DNA"/>
</dbReference>
<proteinExistence type="predicted"/>
<keyword evidence="1" id="KW-0863">Zinc-finger</keyword>
<reference evidence="3" key="1">
    <citation type="journal article" date="2015" name="Can. J. Microbiol.">
        <title>Characterization and Prevalence of A New Fatal Genotype CyHV-2 in Mainland China.</title>
        <authorList>
            <person name="Li L."/>
            <person name="Luo Y."/>
            <person name="Gao Z."/>
            <person name="Huang J."/>
            <person name="Zheng X."/>
            <person name="Nie H."/>
            <person name="Zhang J."/>
            <person name="Lin L."/>
            <person name="Yuan J."/>
        </authorList>
    </citation>
    <scope>NUCLEOTIDE SEQUENCE [LARGE SCALE GENOMIC DNA]</scope>
    <source>
        <strain evidence="3">SY-C1</strain>
    </source>
</reference>
<accession>A0A0E3X8Z8</accession>
<organism evidence="3 5">
    <name type="scientific">Cyprinid herpesvirus 2</name>
    <name type="common">CyHV-2</name>
    <dbReference type="NCBI Taxonomy" id="317878"/>
    <lineage>
        <taxon>Viruses</taxon>
        <taxon>Duplodnaviria</taxon>
        <taxon>Heunggongvirae</taxon>
        <taxon>Peploviricota</taxon>
        <taxon>Herviviricetes</taxon>
        <taxon>Herpesvirales</taxon>
        <taxon>Alloherpesviridae</taxon>
        <taxon>Cyvirus</taxon>
        <taxon>Cyvirus cyprinidallo2</taxon>
    </lineage>
</organism>
<feature type="domain" description="RING-type" evidence="2">
    <location>
        <begin position="565"/>
        <end position="608"/>
    </location>
</feature>
<dbReference type="InterPro" id="IPR001841">
    <property type="entry name" value="Znf_RING"/>
</dbReference>
<evidence type="ECO:0000313" key="4">
    <source>
        <dbReference type="EMBL" id="AMB21625.1"/>
    </source>
</evidence>
<dbReference type="GO" id="GO:0008270">
    <property type="term" value="F:zinc ion binding"/>
    <property type="evidence" value="ECO:0007669"/>
    <property type="project" value="UniProtKB-KW"/>
</dbReference>